<dbReference type="GO" id="GO:0006886">
    <property type="term" value="P:intracellular protein transport"/>
    <property type="evidence" value="ECO:0007669"/>
    <property type="project" value="InterPro"/>
</dbReference>
<evidence type="ECO:0000256" key="9">
    <source>
        <dbReference type="ARBA" id="ARBA00023136"/>
    </source>
</evidence>
<organism evidence="10">
    <name type="scientific">Cyprideis torosa</name>
    <dbReference type="NCBI Taxonomy" id="163714"/>
    <lineage>
        <taxon>Eukaryota</taxon>
        <taxon>Metazoa</taxon>
        <taxon>Ecdysozoa</taxon>
        <taxon>Arthropoda</taxon>
        <taxon>Crustacea</taxon>
        <taxon>Oligostraca</taxon>
        <taxon>Ostracoda</taxon>
        <taxon>Podocopa</taxon>
        <taxon>Podocopida</taxon>
        <taxon>Cytherocopina</taxon>
        <taxon>Cytheroidea</taxon>
        <taxon>Cytherideidae</taxon>
        <taxon>Cyprideis</taxon>
    </lineage>
</organism>
<dbReference type="OrthoDB" id="2154253at2759"/>
<protein>
    <submittedName>
        <fullName evidence="10">Uncharacterized protein</fullName>
    </submittedName>
</protein>
<dbReference type="InterPro" id="IPR002056">
    <property type="entry name" value="MAS20"/>
</dbReference>
<proteinExistence type="inferred from homology"/>
<dbReference type="InterPro" id="IPR023392">
    <property type="entry name" value="Tom20_dom_sf"/>
</dbReference>
<dbReference type="GO" id="GO:0008320">
    <property type="term" value="F:protein transmembrane transporter activity"/>
    <property type="evidence" value="ECO:0007669"/>
    <property type="project" value="TreeGrafter"/>
</dbReference>
<reference evidence="10" key="1">
    <citation type="submission" date="2020-11" db="EMBL/GenBank/DDBJ databases">
        <authorList>
            <person name="Tran Van P."/>
        </authorList>
    </citation>
    <scope>NUCLEOTIDE SEQUENCE</scope>
</reference>
<dbReference type="GO" id="GO:0005742">
    <property type="term" value="C:mitochondrial outer membrane translocase complex"/>
    <property type="evidence" value="ECO:0007669"/>
    <property type="project" value="InterPro"/>
</dbReference>
<keyword evidence="5" id="KW-1000">Mitochondrion outer membrane</keyword>
<comment type="subcellular location">
    <subcellularLocation>
        <location evidence="1">Mitochondrion outer membrane</location>
        <topology evidence="1">Single-pass membrane protein</topology>
    </subcellularLocation>
</comment>
<dbReference type="InterPro" id="IPR022422">
    <property type="entry name" value="MAS20_rcpt_metazoan"/>
</dbReference>
<dbReference type="GO" id="GO:0030943">
    <property type="term" value="F:mitochondrion targeting sequence binding"/>
    <property type="evidence" value="ECO:0007669"/>
    <property type="project" value="TreeGrafter"/>
</dbReference>
<keyword evidence="8" id="KW-0496">Mitochondrion</keyword>
<dbReference type="Gene3D" id="1.20.960.10">
    <property type="entry name" value="Mitochondrial outer membrane translocase complex, subunit Tom20 domain"/>
    <property type="match status" value="1"/>
</dbReference>
<evidence type="ECO:0000313" key="10">
    <source>
        <dbReference type="EMBL" id="CAD7226447.1"/>
    </source>
</evidence>
<dbReference type="GO" id="GO:0016031">
    <property type="term" value="P:tRNA import into mitochondrion"/>
    <property type="evidence" value="ECO:0007669"/>
    <property type="project" value="TreeGrafter"/>
</dbReference>
<name>A0A7R8WC81_9CRUS</name>
<keyword evidence="6" id="KW-0653">Protein transport</keyword>
<dbReference type="PANTHER" id="PTHR12430:SF0">
    <property type="entry name" value="TRANSLOCASE OF OUTER MITOCHONDRIAL MEMBRANE 20"/>
    <property type="match status" value="1"/>
</dbReference>
<dbReference type="PANTHER" id="PTHR12430">
    <property type="entry name" value="MITOCHONDRIAL IMPORT RECEPTOR SUBUNIT TOM20"/>
    <property type="match status" value="1"/>
</dbReference>
<keyword evidence="9" id="KW-0472">Membrane</keyword>
<keyword evidence="7" id="KW-1133">Transmembrane helix</keyword>
<evidence type="ECO:0000256" key="6">
    <source>
        <dbReference type="ARBA" id="ARBA00022927"/>
    </source>
</evidence>
<dbReference type="GO" id="GO:0006605">
    <property type="term" value="P:protein targeting"/>
    <property type="evidence" value="ECO:0007669"/>
    <property type="project" value="InterPro"/>
</dbReference>
<evidence type="ECO:0000256" key="5">
    <source>
        <dbReference type="ARBA" id="ARBA00022787"/>
    </source>
</evidence>
<evidence type="ECO:0000256" key="1">
    <source>
        <dbReference type="ARBA" id="ARBA00004572"/>
    </source>
</evidence>
<evidence type="ECO:0000256" key="8">
    <source>
        <dbReference type="ARBA" id="ARBA00023128"/>
    </source>
</evidence>
<accession>A0A7R8WC81</accession>
<evidence type="ECO:0000256" key="7">
    <source>
        <dbReference type="ARBA" id="ARBA00022989"/>
    </source>
</evidence>
<dbReference type="AlphaFoldDB" id="A0A7R8WC81"/>
<evidence type="ECO:0000256" key="3">
    <source>
        <dbReference type="ARBA" id="ARBA00022448"/>
    </source>
</evidence>
<keyword evidence="4" id="KW-0812">Transmembrane</keyword>
<comment type="similarity">
    <text evidence="2">Belongs to the Tom20 family.</text>
</comment>
<keyword evidence="3" id="KW-0813">Transport</keyword>
<evidence type="ECO:0000256" key="2">
    <source>
        <dbReference type="ARBA" id="ARBA00005792"/>
    </source>
</evidence>
<dbReference type="Pfam" id="PF02064">
    <property type="entry name" value="MAS20"/>
    <property type="match status" value="2"/>
</dbReference>
<dbReference type="PRINTS" id="PR01989">
    <property type="entry name" value="EUOM20RECPTR"/>
</dbReference>
<dbReference type="EMBL" id="OB660831">
    <property type="protein sequence ID" value="CAD7226447.1"/>
    <property type="molecule type" value="Genomic_DNA"/>
</dbReference>
<gene>
    <name evidence="10" type="ORF">CTOB1V02_LOCUS4365</name>
</gene>
<sequence>MLSKTAVWAVGICSSLFIGYCIYFDHKRRSSPDYKKKLREMRVRPGHSGNDLIQLGETLLTNGEVEEGIQHLANAVVVCGQPSGLLQVLRQSLPSPVFSKLIQELPLAGQRLTPRGATKDGKTKTDTASLTPLYEDVE</sequence>
<dbReference type="GO" id="GO:0030150">
    <property type="term" value="P:protein import into mitochondrial matrix"/>
    <property type="evidence" value="ECO:0007669"/>
    <property type="project" value="TreeGrafter"/>
</dbReference>
<evidence type="ECO:0000256" key="4">
    <source>
        <dbReference type="ARBA" id="ARBA00022692"/>
    </source>
</evidence>
<dbReference type="SUPFAM" id="SSF47157">
    <property type="entry name" value="Mitochondrial import receptor subunit Tom20"/>
    <property type="match status" value="1"/>
</dbReference>